<feature type="active site" description="Tele-phosphohistidine intermediate" evidence="1">
    <location>
        <position position="9"/>
    </location>
</feature>
<feature type="binding site" evidence="2">
    <location>
        <begin position="8"/>
        <end position="15"/>
    </location>
    <ligand>
        <name>substrate</name>
    </ligand>
</feature>
<reference evidence="3 4" key="1">
    <citation type="journal article" date="2009" name="Environ. Microbiol.">
        <title>Genome sequence of Desulfobacterium autotrophicum HRM2, a marine sulfate reducer oxidizing organic carbon completely to carbon dioxide.</title>
        <authorList>
            <person name="Strittmatter A.W."/>
            <person name="Liesegang H."/>
            <person name="Rabus R."/>
            <person name="Decker I."/>
            <person name="Amann J."/>
            <person name="Andres S."/>
            <person name="Henne A."/>
            <person name="Fricke W.F."/>
            <person name="Martinez-Arias R."/>
            <person name="Bartels D."/>
            <person name="Goesmann A."/>
            <person name="Krause L."/>
            <person name="Puehler A."/>
            <person name="Klenk H.P."/>
            <person name="Richter M."/>
            <person name="Schuler M."/>
            <person name="Gloeckner F.O."/>
            <person name="Meyerdierks A."/>
            <person name="Gottschalk G."/>
            <person name="Amann R."/>
        </authorList>
    </citation>
    <scope>NUCLEOTIDE SEQUENCE [LARGE SCALE GENOMIC DNA]</scope>
    <source>
        <strain evidence="4">ATCC 43914 / DSM 3382 / HRM2</strain>
    </source>
</reference>
<dbReference type="Proteomes" id="UP000000442">
    <property type="component" value="Chromosome"/>
</dbReference>
<keyword evidence="4" id="KW-1185">Reference proteome</keyword>
<dbReference type="EMBL" id="CP001087">
    <property type="protein sequence ID" value="ACN17226.1"/>
    <property type="molecule type" value="Genomic_DNA"/>
</dbReference>
<dbReference type="InterPro" id="IPR050275">
    <property type="entry name" value="PGM_Phosphatase"/>
</dbReference>
<dbReference type="SUPFAM" id="SSF53254">
    <property type="entry name" value="Phosphoglycerate mutase-like"/>
    <property type="match status" value="1"/>
</dbReference>
<accession>C0QCZ4</accession>
<dbReference type="Pfam" id="PF00300">
    <property type="entry name" value="His_Phos_1"/>
    <property type="match status" value="1"/>
</dbReference>
<dbReference type="RefSeq" id="WP_015905959.1">
    <property type="nucleotide sequence ID" value="NC_012108.1"/>
</dbReference>
<dbReference type="SMART" id="SM00855">
    <property type="entry name" value="PGAM"/>
    <property type="match status" value="1"/>
</dbReference>
<proteinExistence type="predicted"/>
<evidence type="ECO:0000256" key="1">
    <source>
        <dbReference type="PIRSR" id="PIRSR613078-1"/>
    </source>
</evidence>
<dbReference type="AlphaFoldDB" id="C0QCZ4"/>
<dbReference type="eggNOG" id="COG0406">
    <property type="taxonomic scope" value="Bacteria"/>
</dbReference>
<evidence type="ECO:0000313" key="3">
    <source>
        <dbReference type="EMBL" id="ACN17226.1"/>
    </source>
</evidence>
<dbReference type="HOGENOM" id="CLU_033323_9_4_7"/>
<dbReference type="CDD" id="cd07067">
    <property type="entry name" value="HP_PGM_like"/>
    <property type="match status" value="1"/>
</dbReference>
<feature type="active site" description="Proton donor/acceptor" evidence="1">
    <location>
        <position position="82"/>
    </location>
</feature>
<gene>
    <name evidence="3" type="primary">gpmB</name>
    <name evidence="3" type="ordered locus">HRM2_41700</name>
</gene>
<dbReference type="PANTHER" id="PTHR48100">
    <property type="entry name" value="BROAD-SPECIFICITY PHOSPHATASE YOR283W-RELATED"/>
    <property type="match status" value="1"/>
</dbReference>
<dbReference type="KEGG" id="dat:HRM2_41700"/>
<dbReference type="GO" id="GO:0016853">
    <property type="term" value="F:isomerase activity"/>
    <property type="evidence" value="ECO:0007669"/>
    <property type="project" value="UniProtKB-KW"/>
</dbReference>
<dbReference type="STRING" id="177437.HRM2_41700"/>
<sequence>MICFNLIRHGKTQWNLEQRIQGRTDVPLSAQGRRQVASWCPALGDLSLDLIVSSPMARARQTAEIIGQGLGLSVVMDENLKEQSFGLWEGKTINQIRQTSPGTVEHQEGLGWDFCPPEGETRHGVLKRALGALGAAAQRYNGLNLLIVTHNGVIKSLAYHALGRGFLPGEERVIKDGHLHRFAWDQTMVLERLNLINLNQEAQ</sequence>
<organism evidence="3 4">
    <name type="scientific">Desulforapulum autotrophicum (strain ATCC 43914 / DSM 3382 / VKM B-1955 / HRM2)</name>
    <name type="common">Desulfobacterium autotrophicum</name>
    <dbReference type="NCBI Taxonomy" id="177437"/>
    <lineage>
        <taxon>Bacteria</taxon>
        <taxon>Pseudomonadati</taxon>
        <taxon>Thermodesulfobacteriota</taxon>
        <taxon>Desulfobacteria</taxon>
        <taxon>Desulfobacterales</taxon>
        <taxon>Desulfobacteraceae</taxon>
        <taxon>Desulforapulum</taxon>
    </lineage>
</organism>
<evidence type="ECO:0000256" key="2">
    <source>
        <dbReference type="PIRSR" id="PIRSR613078-2"/>
    </source>
</evidence>
<evidence type="ECO:0000313" key="4">
    <source>
        <dbReference type="Proteomes" id="UP000000442"/>
    </source>
</evidence>
<dbReference type="InterPro" id="IPR029033">
    <property type="entry name" value="His_PPase_superfam"/>
</dbReference>
<name>C0QCZ4_DESAH</name>
<dbReference type="InterPro" id="IPR013078">
    <property type="entry name" value="His_Pase_superF_clade-1"/>
</dbReference>
<protein>
    <submittedName>
        <fullName evidence="3">GpmB</fullName>
        <ecNumber evidence="3">5.4.2.-</ecNumber>
    </submittedName>
</protein>
<dbReference type="EC" id="5.4.2.-" evidence="3"/>
<dbReference type="Gene3D" id="3.40.50.1240">
    <property type="entry name" value="Phosphoglycerate mutase-like"/>
    <property type="match status" value="1"/>
</dbReference>
<feature type="binding site" evidence="2">
    <location>
        <position position="58"/>
    </location>
    <ligand>
        <name>substrate</name>
    </ligand>
</feature>
<dbReference type="GO" id="GO:0005737">
    <property type="term" value="C:cytoplasm"/>
    <property type="evidence" value="ECO:0007669"/>
    <property type="project" value="TreeGrafter"/>
</dbReference>
<keyword evidence="3" id="KW-0413">Isomerase</keyword>
<dbReference type="PANTHER" id="PTHR48100:SF59">
    <property type="entry name" value="ADENOSYLCOBALAMIN_ALPHA-RIBAZOLE PHOSPHATASE"/>
    <property type="match status" value="1"/>
</dbReference>
<dbReference type="OrthoDB" id="9781415at2"/>
<dbReference type="GO" id="GO:0016791">
    <property type="term" value="F:phosphatase activity"/>
    <property type="evidence" value="ECO:0007669"/>
    <property type="project" value="TreeGrafter"/>
</dbReference>